<dbReference type="PANTHER" id="PTHR30290">
    <property type="entry name" value="PERIPLASMIC BINDING COMPONENT OF ABC TRANSPORTER"/>
    <property type="match status" value="1"/>
</dbReference>
<gene>
    <name evidence="3" type="ORF">U27_01030</name>
</gene>
<dbReference type="PIRSF" id="PIRSF002741">
    <property type="entry name" value="MppA"/>
    <property type="match status" value="1"/>
</dbReference>
<feature type="chain" id="PRO_5001755606" evidence="1">
    <location>
        <begin position="25"/>
        <end position="521"/>
    </location>
</feature>
<dbReference type="GO" id="GO:0043190">
    <property type="term" value="C:ATP-binding cassette (ABC) transporter complex"/>
    <property type="evidence" value="ECO:0007669"/>
    <property type="project" value="InterPro"/>
</dbReference>
<evidence type="ECO:0000313" key="3">
    <source>
        <dbReference type="EMBL" id="GAK61132.1"/>
    </source>
</evidence>
<reference evidence="3" key="1">
    <citation type="journal article" date="2015" name="PeerJ">
        <title>First genomic representation of candidate bacterial phylum KSB3 points to enhanced environmental sensing as a trigger of wastewater bulking.</title>
        <authorList>
            <person name="Sekiguchi Y."/>
            <person name="Ohashi A."/>
            <person name="Parks D.H."/>
            <person name="Yamauchi T."/>
            <person name="Tyson G.W."/>
            <person name="Hugenholtz P."/>
        </authorList>
    </citation>
    <scope>NUCLEOTIDE SEQUENCE [LARGE SCALE GENOMIC DNA]</scope>
</reference>
<dbReference type="Gene3D" id="3.40.190.10">
    <property type="entry name" value="Periplasmic binding protein-like II"/>
    <property type="match status" value="1"/>
</dbReference>
<dbReference type="Gene3D" id="3.10.105.10">
    <property type="entry name" value="Dipeptide-binding Protein, Domain 3"/>
    <property type="match status" value="1"/>
</dbReference>
<dbReference type="EMBL" id="DF820477">
    <property type="protein sequence ID" value="GAK61132.1"/>
    <property type="molecule type" value="Genomic_DNA"/>
</dbReference>
<name>A0A081C977_VECG1</name>
<dbReference type="GO" id="GO:1904680">
    <property type="term" value="F:peptide transmembrane transporter activity"/>
    <property type="evidence" value="ECO:0007669"/>
    <property type="project" value="TreeGrafter"/>
</dbReference>
<dbReference type="STRING" id="1499967.U27_01030"/>
<dbReference type="InterPro" id="IPR039424">
    <property type="entry name" value="SBP_5"/>
</dbReference>
<dbReference type="CDD" id="cd08512">
    <property type="entry name" value="PBP2_NikA_DppA_OppA_like_7"/>
    <property type="match status" value="1"/>
</dbReference>
<protein>
    <submittedName>
        <fullName evidence="3">Extracellular solute-binding protein family 5</fullName>
    </submittedName>
</protein>
<accession>A0A081C977</accession>
<feature type="signal peptide" evidence="1">
    <location>
        <begin position="1"/>
        <end position="24"/>
    </location>
</feature>
<dbReference type="GO" id="GO:0015833">
    <property type="term" value="P:peptide transport"/>
    <property type="evidence" value="ECO:0007669"/>
    <property type="project" value="TreeGrafter"/>
</dbReference>
<evidence type="ECO:0000256" key="1">
    <source>
        <dbReference type="SAM" id="SignalP"/>
    </source>
</evidence>
<dbReference type="SUPFAM" id="SSF53850">
    <property type="entry name" value="Periplasmic binding protein-like II"/>
    <property type="match status" value="1"/>
</dbReference>
<keyword evidence="1" id="KW-0732">Signal</keyword>
<dbReference type="InterPro" id="IPR030678">
    <property type="entry name" value="Peptide/Ni-bd"/>
</dbReference>
<dbReference type="GO" id="GO:0042597">
    <property type="term" value="C:periplasmic space"/>
    <property type="evidence" value="ECO:0007669"/>
    <property type="project" value="UniProtKB-ARBA"/>
</dbReference>
<sequence length="521" mass="57886">MLKRTGVILVVFAALVFAAGTAQSQIPKDTIVHGANTDIFITLDPGICFEVLPSAIVKNIYAKLVEVKLEDGKFVVVPDLAEKWEMADDGKTWTFYLRDGLVFDNGDPVTAQDVVFSLTRVVKLQKSPAWLFTDVLGLTEESVTAIDDKTVQIVTNGAPPNIVLTNLGGSNGGILNQKVVMANEKEGDMGEVWLTDHSAGAGPYVLKEWKRNMMILLTANPNYWGGEPALKTVIFRDVPEAADQFLLLKKGEIDVAHNLTAEQANELKSATDVRVVTTPGQSDEYVGMNAGWGPFQDNRVRQAVKYAIDYDAIIEKVRAGFAINNQQFLPVGYFAYVEDNPFTQDLEKAKALMAEAGYADGFEVELVTNTTEIRKNEAIIVQENLAKIGIKATVNIMQASQMYAKFRQQGINLIVAGWGVDYPDAAALADPFANHRVNQLAWRLAWLDDHAADLAEAANKELDEEKRFQLYRELTQYWHENGPFAMMYQPVQYWGVRNELKGAEEAFEGYSVHCDFTRLSK</sequence>
<dbReference type="Pfam" id="PF00496">
    <property type="entry name" value="SBP_bac_5"/>
    <property type="match status" value="1"/>
</dbReference>
<dbReference type="AlphaFoldDB" id="A0A081C977"/>
<dbReference type="Gene3D" id="3.90.76.10">
    <property type="entry name" value="Dipeptide-binding Protein, Domain 1"/>
    <property type="match status" value="1"/>
</dbReference>
<dbReference type="eggNOG" id="COG0747">
    <property type="taxonomic scope" value="Bacteria"/>
</dbReference>
<evidence type="ECO:0000259" key="2">
    <source>
        <dbReference type="Pfam" id="PF00496"/>
    </source>
</evidence>
<proteinExistence type="predicted"/>
<dbReference type="HOGENOM" id="CLU_017028_7_2_0"/>
<keyword evidence="4" id="KW-1185">Reference proteome</keyword>
<organism evidence="3">
    <name type="scientific">Vecturithrix granuli</name>
    <dbReference type="NCBI Taxonomy" id="1499967"/>
    <lineage>
        <taxon>Bacteria</taxon>
        <taxon>Candidatus Moduliflexota</taxon>
        <taxon>Candidatus Vecturitrichia</taxon>
        <taxon>Candidatus Vecturitrichales</taxon>
        <taxon>Candidatus Vecturitrichaceae</taxon>
        <taxon>Candidatus Vecturithrix</taxon>
    </lineage>
</organism>
<dbReference type="InterPro" id="IPR000914">
    <property type="entry name" value="SBP_5_dom"/>
</dbReference>
<evidence type="ECO:0000313" key="4">
    <source>
        <dbReference type="Proteomes" id="UP000030661"/>
    </source>
</evidence>
<dbReference type="Proteomes" id="UP000030661">
    <property type="component" value="Unassembled WGS sequence"/>
</dbReference>
<dbReference type="PANTHER" id="PTHR30290:SF34">
    <property type="entry name" value="ABC TRANSPORTER, PERIPLASMIC OLIGO-PEPTIDE BINDING PROTEIN, PUTATIVE-RELATED"/>
    <property type="match status" value="1"/>
</dbReference>
<feature type="domain" description="Solute-binding protein family 5" evidence="2">
    <location>
        <begin position="76"/>
        <end position="434"/>
    </location>
</feature>